<gene>
    <name evidence="1" type="ORF">IAG42_25565</name>
</gene>
<sequence length="126" mass="13113">MLGIAVAGALAVAGCAAGQAERPQAPRTATGTLEQLARRAGCTPDVQTDAADLRQANCGSGSSRYVLATFATDRGRAEWLDAADDYGGTYLVGRRWVAAGPERVVTALRDRLGGVVERSSAHHGHH</sequence>
<reference evidence="1 2" key="1">
    <citation type="submission" date="2020-09" db="EMBL/GenBank/DDBJ databases">
        <title>A novel species.</title>
        <authorList>
            <person name="Gao J."/>
        </authorList>
    </citation>
    <scope>NUCLEOTIDE SEQUENCE [LARGE SCALE GENOMIC DNA]</scope>
    <source>
        <strain evidence="1 2">CRXT-Y-14</strain>
    </source>
</reference>
<dbReference type="AlphaFoldDB" id="A0A7H1BJP0"/>
<name>A0A7H1BJP0_9ACTN</name>
<protein>
    <recommendedName>
        <fullName evidence="3">Lipoprotein</fullName>
    </recommendedName>
</protein>
<dbReference type="Proteomes" id="UP000516428">
    <property type="component" value="Chromosome"/>
</dbReference>
<evidence type="ECO:0000313" key="1">
    <source>
        <dbReference type="EMBL" id="QNS08945.1"/>
    </source>
</evidence>
<accession>A0A7H1BJP0</accession>
<dbReference type="KEGG" id="sxn:IAG42_25565"/>
<organism evidence="1 2">
    <name type="scientific">Streptomyces xanthii</name>
    <dbReference type="NCBI Taxonomy" id="2768069"/>
    <lineage>
        <taxon>Bacteria</taxon>
        <taxon>Bacillati</taxon>
        <taxon>Actinomycetota</taxon>
        <taxon>Actinomycetes</taxon>
        <taxon>Kitasatosporales</taxon>
        <taxon>Streptomycetaceae</taxon>
        <taxon>Streptomyces</taxon>
    </lineage>
</organism>
<evidence type="ECO:0008006" key="3">
    <source>
        <dbReference type="Google" id="ProtNLM"/>
    </source>
</evidence>
<dbReference type="EMBL" id="CP061281">
    <property type="protein sequence ID" value="QNS08945.1"/>
    <property type="molecule type" value="Genomic_DNA"/>
</dbReference>
<evidence type="ECO:0000313" key="2">
    <source>
        <dbReference type="Proteomes" id="UP000516428"/>
    </source>
</evidence>
<keyword evidence="2" id="KW-1185">Reference proteome</keyword>
<proteinExistence type="predicted"/>